<dbReference type="Gene3D" id="1.10.10.10">
    <property type="entry name" value="Winged helix-like DNA-binding domain superfamily/Winged helix DNA-binding domain"/>
    <property type="match status" value="1"/>
</dbReference>
<dbReference type="PANTHER" id="PTHR23022:SF135">
    <property type="entry name" value="SI:DKEY-77F5.3"/>
    <property type="match status" value="1"/>
</dbReference>
<evidence type="ECO:0000259" key="2">
    <source>
        <dbReference type="Pfam" id="PF01498"/>
    </source>
</evidence>
<comment type="subcellular location">
    <subcellularLocation>
        <location evidence="1">Nucleus</location>
    </subcellularLocation>
</comment>
<evidence type="ECO:0000259" key="3">
    <source>
        <dbReference type="Pfam" id="PF13358"/>
    </source>
</evidence>
<gene>
    <name evidence="4" type="ORF">ANN_01142</name>
</gene>
<sequence length="353" mass="40835">MLQEEWRRIPVDIVHKLVESMPDRVAAVIATKDPRMFPIKLLVTEDEAQLEKHWLMMITDLNSNSRMVESYLRLTRGIICHVIRQKWYFCLEQRGESQVDIVDLIGISQSVISRVLSRFRETGLVTRRPGSGSNRKTTPRQDRHIIIQARRTPFAKARHIQQNLQKATGLLVSDQTIRNGLWAGLTFYRPLRNLALESIHRRQRLAWVNQRIEEDILWGNVFFTNESRYCFFNDNRRRRVYRSAGNRSLLQYVQRVVSYGGGSVTVWGGVSLGWRTELHILDGVLRGQRYSEEMVSGCISNKRDAVGQENFIFLDDNARAHRAAVVTEALENLQINHLSLPSRSSDLNAIENV</sequence>
<feature type="domain" description="Tc1-like transposase DDE" evidence="3">
    <location>
        <begin position="234"/>
        <end position="353"/>
    </location>
</feature>
<name>A0ABQ8TTV5_PERAM</name>
<comment type="caution">
    <text evidence="4">The sequence shown here is derived from an EMBL/GenBank/DDBJ whole genome shotgun (WGS) entry which is preliminary data.</text>
</comment>
<dbReference type="Pfam" id="PF01498">
    <property type="entry name" value="HTH_Tnp_Tc3_2"/>
    <property type="match status" value="1"/>
</dbReference>
<proteinExistence type="predicted"/>
<dbReference type="InterPro" id="IPR009057">
    <property type="entry name" value="Homeodomain-like_sf"/>
</dbReference>
<dbReference type="InterPro" id="IPR036397">
    <property type="entry name" value="RNaseH_sf"/>
</dbReference>
<organism evidence="4 5">
    <name type="scientific">Periplaneta americana</name>
    <name type="common">American cockroach</name>
    <name type="synonym">Blatta americana</name>
    <dbReference type="NCBI Taxonomy" id="6978"/>
    <lineage>
        <taxon>Eukaryota</taxon>
        <taxon>Metazoa</taxon>
        <taxon>Ecdysozoa</taxon>
        <taxon>Arthropoda</taxon>
        <taxon>Hexapoda</taxon>
        <taxon>Insecta</taxon>
        <taxon>Pterygota</taxon>
        <taxon>Neoptera</taxon>
        <taxon>Polyneoptera</taxon>
        <taxon>Dictyoptera</taxon>
        <taxon>Blattodea</taxon>
        <taxon>Blattoidea</taxon>
        <taxon>Blattidae</taxon>
        <taxon>Blattinae</taxon>
        <taxon>Periplaneta</taxon>
    </lineage>
</organism>
<dbReference type="InterPro" id="IPR036388">
    <property type="entry name" value="WH-like_DNA-bd_sf"/>
</dbReference>
<dbReference type="InterPro" id="IPR052338">
    <property type="entry name" value="Transposase_5"/>
</dbReference>
<accession>A0ABQ8TTV5</accession>
<evidence type="ECO:0000313" key="4">
    <source>
        <dbReference type="EMBL" id="KAJ4449738.1"/>
    </source>
</evidence>
<keyword evidence="5" id="KW-1185">Reference proteome</keyword>
<dbReference type="EMBL" id="JAJSOF020000003">
    <property type="protein sequence ID" value="KAJ4449738.1"/>
    <property type="molecule type" value="Genomic_DNA"/>
</dbReference>
<dbReference type="SUPFAM" id="SSF46689">
    <property type="entry name" value="Homeodomain-like"/>
    <property type="match status" value="1"/>
</dbReference>
<dbReference type="Pfam" id="PF13358">
    <property type="entry name" value="DDE_3"/>
    <property type="match status" value="1"/>
</dbReference>
<protein>
    <submittedName>
        <fullName evidence="4">Uncharacterized protein</fullName>
    </submittedName>
</protein>
<dbReference type="PANTHER" id="PTHR23022">
    <property type="entry name" value="TRANSPOSABLE ELEMENT-RELATED"/>
    <property type="match status" value="1"/>
</dbReference>
<dbReference type="Proteomes" id="UP001148838">
    <property type="component" value="Unassembled WGS sequence"/>
</dbReference>
<evidence type="ECO:0000313" key="5">
    <source>
        <dbReference type="Proteomes" id="UP001148838"/>
    </source>
</evidence>
<dbReference type="Gene3D" id="3.30.420.10">
    <property type="entry name" value="Ribonuclease H-like superfamily/Ribonuclease H"/>
    <property type="match status" value="1"/>
</dbReference>
<reference evidence="4 5" key="1">
    <citation type="journal article" date="2022" name="Allergy">
        <title>Genome assembly and annotation of Periplaneta americana reveal a comprehensive cockroach allergen profile.</title>
        <authorList>
            <person name="Wang L."/>
            <person name="Xiong Q."/>
            <person name="Saelim N."/>
            <person name="Wang L."/>
            <person name="Nong W."/>
            <person name="Wan A.T."/>
            <person name="Shi M."/>
            <person name="Liu X."/>
            <person name="Cao Q."/>
            <person name="Hui J.H.L."/>
            <person name="Sookrung N."/>
            <person name="Leung T.F."/>
            <person name="Tungtrongchitr A."/>
            <person name="Tsui S.K.W."/>
        </authorList>
    </citation>
    <scope>NUCLEOTIDE SEQUENCE [LARGE SCALE GENOMIC DNA]</scope>
    <source>
        <strain evidence="4">PWHHKU_190912</strain>
    </source>
</reference>
<evidence type="ECO:0000256" key="1">
    <source>
        <dbReference type="ARBA" id="ARBA00004123"/>
    </source>
</evidence>
<dbReference type="InterPro" id="IPR002492">
    <property type="entry name" value="Transposase_Tc1-like"/>
</dbReference>
<dbReference type="InterPro" id="IPR038717">
    <property type="entry name" value="Tc1-like_DDE_dom"/>
</dbReference>
<feature type="domain" description="Transposase Tc1-like" evidence="2">
    <location>
        <begin position="142"/>
        <end position="210"/>
    </location>
</feature>